<feature type="compositionally biased region" description="Polar residues" evidence="1">
    <location>
        <begin position="1"/>
        <end position="11"/>
    </location>
</feature>
<reference evidence="2 3" key="1">
    <citation type="journal article" date="2014" name="Agronomy (Basel)">
        <title>A Draft Genome Sequence for Ensete ventricosum, the Drought-Tolerant Tree Against Hunger.</title>
        <authorList>
            <person name="Harrison J."/>
            <person name="Moore K.A."/>
            <person name="Paszkiewicz K."/>
            <person name="Jones T."/>
            <person name="Grant M."/>
            <person name="Ambacheew D."/>
            <person name="Muzemil S."/>
            <person name="Studholme D.J."/>
        </authorList>
    </citation>
    <scope>NUCLEOTIDE SEQUENCE [LARGE SCALE GENOMIC DNA]</scope>
</reference>
<protein>
    <submittedName>
        <fullName evidence="2">Uncharacterized protein</fullName>
    </submittedName>
</protein>
<dbReference type="Proteomes" id="UP000287651">
    <property type="component" value="Unassembled WGS sequence"/>
</dbReference>
<dbReference type="EMBL" id="AMZH03007083">
    <property type="protein sequence ID" value="RRT62200.1"/>
    <property type="molecule type" value="Genomic_DNA"/>
</dbReference>
<dbReference type="AlphaFoldDB" id="A0A426ZE08"/>
<organism evidence="2 3">
    <name type="scientific">Ensete ventricosum</name>
    <name type="common">Abyssinian banana</name>
    <name type="synonym">Musa ensete</name>
    <dbReference type="NCBI Taxonomy" id="4639"/>
    <lineage>
        <taxon>Eukaryota</taxon>
        <taxon>Viridiplantae</taxon>
        <taxon>Streptophyta</taxon>
        <taxon>Embryophyta</taxon>
        <taxon>Tracheophyta</taxon>
        <taxon>Spermatophyta</taxon>
        <taxon>Magnoliopsida</taxon>
        <taxon>Liliopsida</taxon>
        <taxon>Zingiberales</taxon>
        <taxon>Musaceae</taxon>
        <taxon>Ensete</taxon>
    </lineage>
</organism>
<sequence length="72" mass="7920">MTIRIAQSQVHASGRGSDDAVRNSPGVLQELTEGIGSLPAWRKRVRQKKTETRPKIVGGSRKRLSRVGNVLK</sequence>
<evidence type="ECO:0000313" key="3">
    <source>
        <dbReference type="Proteomes" id="UP000287651"/>
    </source>
</evidence>
<gene>
    <name evidence="2" type="ORF">B296_00013233</name>
</gene>
<evidence type="ECO:0000256" key="1">
    <source>
        <dbReference type="SAM" id="MobiDB-lite"/>
    </source>
</evidence>
<proteinExistence type="predicted"/>
<accession>A0A426ZE08</accession>
<evidence type="ECO:0000313" key="2">
    <source>
        <dbReference type="EMBL" id="RRT62200.1"/>
    </source>
</evidence>
<feature type="region of interest" description="Disordered" evidence="1">
    <location>
        <begin position="1"/>
        <end position="24"/>
    </location>
</feature>
<comment type="caution">
    <text evidence="2">The sequence shown here is derived from an EMBL/GenBank/DDBJ whole genome shotgun (WGS) entry which is preliminary data.</text>
</comment>
<name>A0A426ZE08_ENSVE</name>
<feature type="region of interest" description="Disordered" evidence="1">
    <location>
        <begin position="39"/>
        <end position="72"/>
    </location>
</feature>